<evidence type="ECO:0000256" key="7">
    <source>
        <dbReference type="SAM" id="Phobius"/>
    </source>
</evidence>
<accession>A0A226EV31</accession>
<dbReference type="PANTHER" id="PTHR23505">
    <property type="entry name" value="SPINSTER"/>
    <property type="match status" value="1"/>
</dbReference>
<keyword evidence="4 7" id="KW-1133">Transmembrane helix</keyword>
<feature type="transmembrane region" description="Helical" evidence="7">
    <location>
        <begin position="412"/>
        <end position="430"/>
    </location>
</feature>
<dbReference type="SUPFAM" id="SSF103473">
    <property type="entry name" value="MFS general substrate transporter"/>
    <property type="match status" value="1"/>
</dbReference>
<dbReference type="CDD" id="cd17328">
    <property type="entry name" value="MFS_spinster_like"/>
    <property type="match status" value="1"/>
</dbReference>
<dbReference type="PROSITE" id="PS50850">
    <property type="entry name" value="MFS"/>
    <property type="match status" value="1"/>
</dbReference>
<dbReference type="AlphaFoldDB" id="A0A226EV31"/>
<evidence type="ECO:0000256" key="5">
    <source>
        <dbReference type="ARBA" id="ARBA00023136"/>
    </source>
</evidence>
<organism evidence="9 10">
    <name type="scientific">Folsomia candida</name>
    <name type="common">Springtail</name>
    <dbReference type="NCBI Taxonomy" id="158441"/>
    <lineage>
        <taxon>Eukaryota</taxon>
        <taxon>Metazoa</taxon>
        <taxon>Ecdysozoa</taxon>
        <taxon>Arthropoda</taxon>
        <taxon>Hexapoda</taxon>
        <taxon>Collembola</taxon>
        <taxon>Entomobryomorpha</taxon>
        <taxon>Isotomoidea</taxon>
        <taxon>Isotomidae</taxon>
        <taxon>Proisotominae</taxon>
        <taxon>Folsomia</taxon>
    </lineage>
</organism>
<dbReference type="Proteomes" id="UP000198287">
    <property type="component" value="Unassembled WGS sequence"/>
</dbReference>
<feature type="transmembrane region" description="Helical" evidence="7">
    <location>
        <begin position="51"/>
        <end position="70"/>
    </location>
</feature>
<feature type="transmembrane region" description="Helical" evidence="7">
    <location>
        <begin position="117"/>
        <end position="136"/>
    </location>
</feature>
<keyword evidence="3 7" id="KW-0812">Transmembrane</keyword>
<evidence type="ECO:0000256" key="1">
    <source>
        <dbReference type="ARBA" id="ARBA00004141"/>
    </source>
</evidence>
<evidence type="ECO:0000259" key="8">
    <source>
        <dbReference type="PROSITE" id="PS50850"/>
    </source>
</evidence>
<dbReference type="OrthoDB" id="6770063at2759"/>
<keyword evidence="2" id="KW-0813">Transport</keyword>
<keyword evidence="10" id="KW-1185">Reference proteome</keyword>
<reference evidence="9 10" key="1">
    <citation type="submission" date="2015-12" db="EMBL/GenBank/DDBJ databases">
        <title>The genome of Folsomia candida.</title>
        <authorList>
            <person name="Faddeeva A."/>
            <person name="Derks M.F."/>
            <person name="Anvar Y."/>
            <person name="Smit S."/>
            <person name="Van Straalen N."/>
            <person name="Roelofs D."/>
        </authorList>
    </citation>
    <scope>NUCLEOTIDE SEQUENCE [LARGE SCALE GENOMIC DNA]</scope>
    <source>
        <strain evidence="9 10">VU population</strain>
        <tissue evidence="9">Whole body</tissue>
    </source>
</reference>
<feature type="transmembrane region" description="Helical" evidence="7">
    <location>
        <begin position="345"/>
        <end position="365"/>
    </location>
</feature>
<dbReference type="InterPro" id="IPR044770">
    <property type="entry name" value="MFS_spinster-like"/>
</dbReference>
<dbReference type="InterPro" id="IPR011701">
    <property type="entry name" value="MFS"/>
</dbReference>
<evidence type="ECO:0000256" key="3">
    <source>
        <dbReference type="ARBA" id="ARBA00022692"/>
    </source>
</evidence>
<dbReference type="EMBL" id="LNIX01000001">
    <property type="protein sequence ID" value="OXA61463.1"/>
    <property type="molecule type" value="Genomic_DNA"/>
</dbReference>
<evidence type="ECO:0000256" key="6">
    <source>
        <dbReference type="ARBA" id="ARBA00024338"/>
    </source>
</evidence>
<feature type="transmembrane region" description="Helical" evidence="7">
    <location>
        <begin position="371"/>
        <end position="400"/>
    </location>
</feature>
<dbReference type="OMA" id="YICAAGL"/>
<evidence type="ECO:0000313" key="10">
    <source>
        <dbReference type="Proteomes" id="UP000198287"/>
    </source>
</evidence>
<evidence type="ECO:0000313" key="9">
    <source>
        <dbReference type="EMBL" id="OXA61463.1"/>
    </source>
</evidence>
<dbReference type="PANTHER" id="PTHR23505:SF79">
    <property type="entry name" value="PROTEIN SPINSTER"/>
    <property type="match status" value="1"/>
</dbReference>
<name>A0A226EV31_FOLCA</name>
<dbReference type="Pfam" id="PF07690">
    <property type="entry name" value="MFS_1"/>
    <property type="match status" value="1"/>
</dbReference>
<proteinExistence type="inferred from homology"/>
<feature type="transmembrane region" description="Helical" evidence="7">
    <location>
        <begin position="142"/>
        <end position="165"/>
    </location>
</feature>
<dbReference type="GO" id="GO:0016020">
    <property type="term" value="C:membrane"/>
    <property type="evidence" value="ECO:0007669"/>
    <property type="project" value="UniProtKB-SubCell"/>
</dbReference>
<comment type="subcellular location">
    <subcellularLocation>
        <location evidence="1">Membrane</location>
        <topology evidence="1">Multi-pass membrane protein</topology>
    </subcellularLocation>
</comment>
<feature type="transmembrane region" description="Helical" evidence="7">
    <location>
        <begin position="271"/>
        <end position="292"/>
    </location>
</feature>
<protein>
    <submittedName>
        <fullName evidence="9">Protein spinster</fullName>
    </submittedName>
</protein>
<feature type="transmembrane region" description="Helical" evidence="7">
    <location>
        <begin position="177"/>
        <end position="202"/>
    </location>
</feature>
<sequence length="503" mass="53594">MLRLFTRAMQAEKGGVDEGLLSTSVKNGDTNGHHVVQSQKRKVFLSPMEKGTLATLCFINLLNYMDRFTLSGVLDQLQNYFDLNNEAAGLVQTVYTLAYMAAAVPFGYWGDRHSRRWGMGVGVGVWAAATLLGSVVGNSFPAFLVTRGLVGVGQAAFSTIAPTVISDMVAEKQRSRMLAVFYFLLPIGSGLGYIVGAGAATVGNDWSWSLRVTPILGGIALLLIIFVVIDPPRGACEGGGSDAGVVLVSSSSYASDIWYLLRNRSFMLSTMGYTSVAFVSGALAWWGPIFLASGFALQEGSDGLIHMAQVSFQFGIAMMLSGIIGVPVGSLSSQWLRRISLRTDPLICAVGLFISAPTLWGAATLATSHTWVTLIFIFIGMMTLNLSWCIVADILLYTVIPTRRAAAQGLQILISFALGAAISPYLVGLLSDIFTTGEGAAGEYEGLSRALYFVYGVELLGGVFFLLTAIFVVRDKTACDCAMTQGKGTTVTGKKGGNEITKS</sequence>
<evidence type="ECO:0000256" key="2">
    <source>
        <dbReference type="ARBA" id="ARBA00022448"/>
    </source>
</evidence>
<dbReference type="Gene3D" id="1.20.1250.20">
    <property type="entry name" value="MFS general substrate transporter like domains"/>
    <property type="match status" value="2"/>
</dbReference>
<keyword evidence="5 7" id="KW-0472">Membrane</keyword>
<feature type="transmembrane region" description="Helical" evidence="7">
    <location>
        <begin position="450"/>
        <end position="473"/>
    </location>
</feature>
<evidence type="ECO:0000256" key="4">
    <source>
        <dbReference type="ARBA" id="ARBA00022989"/>
    </source>
</evidence>
<feature type="transmembrane region" description="Helical" evidence="7">
    <location>
        <begin position="208"/>
        <end position="229"/>
    </location>
</feature>
<feature type="transmembrane region" description="Helical" evidence="7">
    <location>
        <begin position="90"/>
        <end position="110"/>
    </location>
</feature>
<gene>
    <name evidence="9" type="ORF">Fcan01_01418</name>
</gene>
<dbReference type="GO" id="GO:0022857">
    <property type="term" value="F:transmembrane transporter activity"/>
    <property type="evidence" value="ECO:0007669"/>
    <property type="project" value="InterPro"/>
</dbReference>
<feature type="transmembrane region" description="Helical" evidence="7">
    <location>
        <begin position="312"/>
        <end position="333"/>
    </location>
</feature>
<dbReference type="InterPro" id="IPR036259">
    <property type="entry name" value="MFS_trans_sf"/>
</dbReference>
<comment type="similarity">
    <text evidence="6">Belongs to the major facilitator superfamily. Spinster (TC 2.A.1.49) family.</text>
</comment>
<dbReference type="InterPro" id="IPR020846">
    <property type="entry name" value="MFS_dom"/>
</dbReference>
<feature type="domain" description="Major facilitator superfamily (MFS) profile" evidence="8">
    <location>
        <begin position="52"/>
        <end position="474"/>
    </location>
</feature>
<comment type="caution">
    <text evidence="9">The sequence shown here is derived from an EMBL/GenBank/DDBJ whole genome shotgun (WGS) entry which is preliminary data.</text>
</comment>